<dbReference type="AlphaFoldDB" id="A0A2S8INX0"/>
<accession>A0A2S8INX0</accession>
<gene>
    <name evidence="3" type="ORF">C5613_36430</name>
</gene>
<dbReference type="GO" id="GO:0004803">
    <property type="term" value="F:transposase activity"/>
    <property type="evidence" value="ECO:0007669"/>
    <property type="project" value="InterPro"/>
</dbReference>
<feature type="domain" description="Transposase IS4-like" evidence="2">
    <location>
        <begin position="7"/>
        <end position="79"/>
    </location>
</feature>
<reference evidence="4" key="1">
    <citation type="submission" date="2018-02" db="EMBL/GenBank/DDBJ databases">
        <title>Draft genome sequencing of Rhodococcus opacus KU647198.</title>
        <authorList>
            <person name="Zheng B.-X."/>
        </authorList>
    </citation>
    <scope>NUCLEOTIDE SEQUENCE [LARGE SCALE GENOMIC DNA]</scope>
    <source>
        <strain evidence="4">04-OD7</strain>
    </source>
</reference>
<dbReference type="InterPro" id="IPR002559">
    <property type="entry name" value="Transposase_11"/>
</dbReference>
<feature type="compositionally biased region" description="Basic residues" evidence="1">
    <location>
        <begin position="114"/>
        <end position="129"/>
    </location>
</feature>
<dbReference type="GO" id="GO:0006313">
    <property type="term" value="P:DNA transposition"/>
    <property type="evidence" value="ECO:0007669"/>
    <property type="project" value="InterPro"/>
</dbReference>
<name>A0A2S8INX0_RHOOP</name>
<evidence type="ECO:0000313" key="4">
    <source>
        <dbReference type="Proteomes" id="UP000239290"/>
    </source>
</evidence>
<feature type="region of interest" description="Disordered" evidence="1">
    <location>
        <begin position="83"/>
        <end position="129"/>
    </location>
</feature>
<dbReference type="RefSeq" id="WP_105422090.1">
    <property type="nucleotide sequence ID" value="NZ_PUIO01000064.1"/>
</dbReference>
<organism evidence="3 4">
    <name type="scientific">Rhodococcus opacus</name>
    <name type="common">Nocardia opaca</name>
    <dbReference type="NCBI Taxonomy" id="37919"/>
    <lineage>
        <taxon>Bacteria</taxon>
        <taxon>Bacillati</taxon>
        <taxon>Actinomycetota</taxon>
        <taxon>Actinomycetes</taxon>
        <taxon>Mycobacteriales</taxon>
        <taxon>Nocardiaceae</taxon>
        <taxon>Rhodococcus</taxon>
    </lineage>
</organism>
<dbReference type="Pfam" id="PF01609">
    <property type="entry name" value="DDE_Tnp_1"/>
    <property type="match status" value="1"/>
</dbReference>
<dbReference type="GO" id="GO:0003677">
    <property type="term" value="F:DNA binding"/>
    <property type="evidence" value="ECO:0007669"/>
    <property type="project" value="InterPro"/>
</dbReference>
<dbReference type="Proteomes" id="UP000239290">
    <property type="component" value="Unassembled WGS sequence"/>
</dbReference>
<sequence>MLSDDAAFHQCYNAQAVVDEKHQVIVATDVNTNAADVGNLIPMTEQVVTNTGQVPDQVLADAGYCSADNLDRTAESAAEHGTEFYLATGRRRRDSPPPVSSRGRIPKSANGKQRAARKLGRAARHTPAA</sequence>
<evidence type="ECO:0000313" key="3">
    <source>
        <dbReference type="EMBL" id="PQP16379.1"/>
    </source>
</evidence>
<dbReference type="EMBL" id="PUIO01000064">
    <property type="protein sequence ID" value="PQP16379.1"/>
    <property type="molecule type" value="Genomic_DNA"/>
</dbReference>
<evidence type="ECO:0000256" key="1">
    <source>
        <dbReference type="SAM" id="MobiDB-lite"/>
    </source>
</evidence>
<proteinExistence type="predicted"/>
<comment type="caution">
    <text evidence="3">The sequence shown here is derived from an EMBL/GenBank/DDBJ whole genome shotgun (WGS) entry which is preliminary data.</text>
</comment>
<evidence type="ECO:0000259" key="2">
    <source>
        <dbReference type="Pfam" id="PF01609"/>
    </source>
</evidence>
<protein>
    <recommendedName>
        <fullName evidence="2">Transposase IS4-like domain-containing protein</fullName>
    </recommendedName>
</protein>
<dbReference type="PANTHER" id="PTHR33408:SF2">
    <property type="entry name" value="TRANSPOSASE DDE DOMAIN-CONTAINING PROTEIN"/>
    <property type="match status" value="1"/>
</dbReference>
<dbReference type="PANTHER" id="PTHR33408">
    <property type="entry name" value="TRANSPOSASE"/>
    <property type="match status" value="1"/>
</dbReference>